<evidence type="ECO:0000256" key="6">
    <source>
        <dbReference type="ARBA" id="ARBA00048550"/>
    </source>
</evidence>
<dbReference type="EC" id="2.4.2.4" evidence="3"/>
<dbReference type="InterPro" id="IPR013102">
    <property type="entry name" value="PYNP_C"/>
</dbReference>
<dbReference type="NCBIfam" id="NF004490">
    <property type="entry name" value="PRK05820.1"/>
    <property type="match status" value="1"/>
</dbReference>
<organism evidence="8 9">
    <name type="scientific">Coprothermobacter proteolyticus (strain ATCC 35245 / DSM 5265 / OCM 4 / BT)</name>
    <dbReference type="NCBI Taxonomy" id="309798"/>
    <lineage>
        <taxon>Bacteria</taxon>
        <taxon>Pseudomonadati</taxon>
        <taxon>Coprothermobacterota</taxon>
        <taxon>Coprothermobacteria</taxon>
        <taxon>Coprothermobacterales</taxon>
        <taxon>Coprothermobacteraceae</taxon>
        <taxon>Coprothermobacter</taxon>
    </lineage>
</organism>
<dbReference type="HOGENOM" id="CLU_025040_0_1_9"/>
<dbReference type="FunFam" id="3.40.1030.10:FF:000003">
    <property type="entry name" value="Pyrimidine-nucleoside phosphorylase"/>
    <property type="match status" value="1"/>
</dbReference>
<protein>
    <recommendedName>
        <fullName evidence="3">thymidine phosphorylase</fullName>
        <ecNumber evidence="3">2.4.2.4</ecNumber>
    </recommendedName>
</protein>
<dbReference type="InterPro" id="IPR036566">
    <property type="entry name" value="PYNP-like_C_sf"/>
</dbReference>
<dbReference type="PANTHER" id="PTHR10515:SF0">
    <property type="entry name" value="THYMIDINE PHOSPHORYLASE"/>
    <property type="match status" value="1"/>
</dbReference>
<comment type="similarity">
    <text evidence="1">Belongs to the thymidine/pyrimidine-nucleoside phosphorylase family.</text>
</comment>
<dbReference type="NCBIfam" id="TIGR02644">
    <property type="entry name" value="Y_phosphoryl"/>
    <property type="match status" value="1"/>
</dbReference>
<keyword evidence="4 8" id="KW-0328">Glycosyltransferase</keyword>
<evidence type="ECO:0000259" key="7">
    <source>
        <dbReference type="SMART" id="SM00941"/>
    </source>
</evidence>
<dbReference type="GO" id="GO:0006213">
    <property type="term" value="P:pyrimidine nucleoside metabolic process"/>
    <property type="evidence" value="ECO:0007669"/>
    <property type="project" value="InterPro"/>
</dbReference>
<dbReference type="Proteomes" id="UP000001732">
    <property type="component" value="Chromosome"/>
</dbReference>
<dbReference type="RefSeq" id="WP_012543549.1">
    <property type="nucleotide sequence ID" value="NC_011295.1"/>
</dbReference>
<reference evidence="8 9" key="2">
    <citation type="journal article" date="2014" name="Genome Announc.">
        <title>Complete Genome Sequence of Coprothermobacter proteolyticus DSM 5265.</title>
        <authorList>
            <person name="Alexiev A."/>
            <person name="Coil D.A."/>
            <person name="Badger J.H."/>
            <person name="Enticknap J."/>
            <person name="Ward N."/>
            <person name="Robb F.T."/>
            <person name="Eisen J.A."/>
        </authorList>
    </citation>
    <scope>NUCLEOTIDE SEQUENCE [LARGE SCALE GENOMIC DNA]</scope>
    <source>
        <strain evidence="9">ATCC 35245 / DSM 5265 / OCM 4 / BT</strain>
    </source>
</reference>
<reference evidence="9" key="1">
    <citation type="submission" date="2008-08" db="EMBL/GenBank/DDBJ databases">
        <title>The complete genome sequence of Coprothermobacter proteolyticus strain ATCC 5245 / DSM 5265 / BT.</title>
        <authorList>
            <person name="Dodson R.J."/>
            <person name="Durkin A.S."/>
            <person name="Wu M."/>
            <person name="Eisen J."/>
            <person name="Sutton G."/>
        </authorList>
    </citation>
    <scope>NUCLEOTIDE SEQUENCE [LARGE SCALE GENOMIC DNA]</scope>
    <source>
        <strain evidence="9">ATCC 35245 / DSM 5265 / OCM 4 / BT</strain>
    </source>
</reference>
<evidence type="ECO:0000313" key="8">
    <source>
        <dbReference type="EMBL" id="ACI16897.1"/>
    </source>
</evidence>
<comment type="subunit">
    <text evidence="2">Homodimer.</text>
</comment>
<dbReference type="InterPro" id="IPR017872">
    <property type="entry name" value="Pyrmidine_PPase_CS"/>
</dbReference>
<dbReference type="GO" id="GO:0006206">
    <property type="term" value="P:pyrimidine nucleobase metabolic process"/>
    <property type="evidence" value="ECO:0007669"/>
    <property type="project" value="InterPro"/>
</dbReference>
<dbReference type="Gene3D" id="3.90.1170.30">
    <property type="entry name" value="Pyrimidine nucleoside phosphorylase-like, C-terminal domain"/>
    <property type="match status" value="1"/>
</dbReference>
<name>B5Y8P2_COPPD</name>
<dbReference type="SMART" id="SM00941">
    <property type="entry name" value="PYNP_C"/>
    <property type="match status" value="1"/>
</dbReference>
<accession>B5Y8P2</accession>
<dbReference type="SUPFAM" id="SSF54680">
    <property type="entry name" value="Pyrimidine nucleoside phosphorylase C-terminal domain"/>
    <property type="match status" value="1"/>
</dbReference>
<dbReference type="AlphaFoldDB" id="B5Y8P2"/>
<dbReference type="GO" id="GO:0005829">
    <property type="term" value="C:cytosol"/>
    <property type="evidence" value="ECO:0007669"/>
    <property type="project" value="TreeGrafter"/>
</dbReference>
<dbReference type="InterPro" id="IPR035902">
    <property type="entry name" value="Nuc_phospho_transferase"/>
</dbReference>
<dbReference type="PANTHER" id="PTHR10515">
    <property type="entry name" value="THYMIDINE PHOSPHORYLASE"/>
    <property type="match status" value="1"/>
</dbReference>
<dbReference type="PROSITE" id="PS00647">
    <property type="entry name" value="THYMID_PHOSPHORYLASE"/>
    <property type="match status" value="1"/>
</dbReference>
<dbReference type="Pfam" id="PF00591">
    <property type="entry name" value="Glycos_transf_3"/>
    <property type="match status" value="1"/>
</dbReference>
<dbReference type="SUPFAM" id="SSF52418">
    <property type="entry name" value="Nucleoside phosphorylase/phosphoribosyltransferase catalytic domain"/>
    <property type="match status" value="1"/>
</dbReference>
<dbReference type="GO" id="GO:0004645">
    <property type="term" value="F:1,4-alpha-oligoglucan phosphorylase activity"/>
    <property type="evidence" value="ECO:0007669"/>
    <property type="project" value="InterPro"/>
</dbReference>
<dbReference type="Gene3D" id="1.20.970.10">
    <property type="entry name" value="Transferase, Pyrimidine Nucleoside Phosphorylase, Chain C"/>
    <property type="match status" value="1"/>
</dbReference>
<dbReference type="PIRSF" id="PIRSF000478">
    <property type="entry name" value="TP_PyNP"/>
    <property type="match status" value="1"/>
</dbReference>
<dbReference type="InterPro" id="IPR036320">
    <property type="entry name" value="Glycosyl_Trfase_fam3_N_dom_sf"/>
</dbReference>
<dbReference type="Gene3D" id="3.40.1030.10">
    <property type="entry name" value="Nucleoside phosphorylase/phosphoribosyltransferase catalytic domain"/>
    <property type="match status" value="1"/>
</dbReference>
<dbReference type="OrthoDB" id="9763887at2"/>
<dbReference type="GO" id="GO:0009032">
    <property type="term" value="F:thymidine phosphorylase activity"/>
    <property type="evidence" value="ECO:0007669"/>
    <property type="project" value="UniProtKB-EC"/>
</dbReference>
<evidence type="ECO:0000256" key="2">
    <source>
        <dbReference type="ARBA" id="ARBA00011738"/>
    </source>
</evidence>
<dbReference type="InterPro" id="IPR000312">
    <property type="entry name" value="Glycosyl_Trfase_fam3"/>
</dbReference>
<proteinExistence type="inferred from homology"/>
<dbReference type="KEGG" id="cpo:COPRO5265_0792"/>
<comment type="catalytic activity">
    <reaction evidence="6">
        <text>thymidine + phosphate = 2-deoxy-alpha-D-ribose 1-phosphate + thymine</text>
        <dbReference type="Rhea" id="RHEA:16037"/>
        <dbReference type="ChEBI" id="CHEBI:17748"/>
        <dbReference type="ChEBI" id="CHEBI:17821"/>
        <dbReference type="ChEBI" id="CHEBI:43474"/>
        <dbReference type="ChEBI" id="CHEBI:57259"/>
        <dbReference type="EC" id="2.4.2.4"/>
    </reaction>
</comment>
<dbReference type="InterPro" id="IPR000053">
    <property type="entry name" value="Thymidine/pyrmidine_PPase"/>
</dbReference>
<dbReference type="STRING" id="309798.COPRO5265_0792"/>
<dbReference type="InterPro" id="IPR017459">
    <property type="entry name" value="Glycosyl_Trfase_fam3_N_dom"/>
</dbReference>
<evidence type="ECO:0000313" key="9">
    <source>
        <dbReference type="Proteomes" id="UP000001732"/>
    </source>
</evidence>
<dbReference type="eggNOG" id="COG0213">
    <property type="taxonomic scope" value="Bacteria"/>
</dbReference>
<dbReference type="SUPFAM" id="SSF47648">
    <property type="entry name" value="Nucleoside phosphorylase/phosphoribosyltransferase N-terminal domain"/>
    <property type="match status" value="1"/>
</dbReference>
<dbReference type="Pfam" id="PF07831">
    <property type="entry name" value="PYNP_C"/>
    <property type="match status" value="1"/>
</dbReference>
<dbReference type="Pfam" id="PF02885">
    <property type="entry name" value="Glycos_trans_3N"/>
    <property type="match status" value="1"/>
</dbReference>
<sequence>MLPQEFIRVKRDGEKHTRDSMKEFFSQYLNGNVADYQISAWLMAAFLKGLDDEETFWLTEQIVSSGEKLDLSDIDGIKVDKHSSGGVGDKVSLAIVPLLASTGLVVSKMSGRGLGHTGGTIDKLESIPGLRTEFSTEEFKALLRRAGLAIVSQSESLAPLDKKLYSLRDVTATVESLPLIASSIMSKKIAVGSDLVSLDVKLGNGAFITSLEDAKELCRIMMSLAEQFGRKVEIHVTDMNEPLGCSVGNSLEVIEALEFLKGKVENRFATLVKELYKDTVNSTGVEAPDVDQLIASGKPLEKFAQMIEAQSGDPKVVEDYSLLPMAKSVHELRAQQSGYLTFVDTKEVGMAVVELGGGRKKKEDNIDHGVGIKFLVEGGSKVDAGDIVALVYFNNENTLNSALKRLEHAFTITETEPQERPLIWWSSYQ</sequence>
<gene>
    <name evidence="8" type="primary">pdp</name>
    <name evidence="8" type="ordered locus">COPRO5265_0792</name>
</gene>
<dbReference type="InterPro" id="IPR018090">
    <property type="entry name" value="Pyrmidine_PPas_bac/euk"/>
</dbReference>
<keyword evidence="9" id="KW-1185">Reference proteome</keyword>
<evidence type="ECO:0000256" key="1">
    <source>
        <dbReference type="ARBA" id="ARBA00006915"/>
    </source>
</evidence>
<dbReference type="EMBL" id="CP001145">
    <property type="protein sequence ID" value="ACI16897.1"/>
    <property type="molecule type" value="Genomic_DNA"/>
</dbReference>
<evidence type="ECO:0000256" key="3">
    <source>
        <dbReference type="ARBA" id="ARBA00011892"/>
    </source>
</evidence>
<keyword evidence="5 8" id="KW-0808">Transferase</keyword>
<evidence type="ECO:0000256" key="4">
    <source>
        <dbReference type="ARBA" id="ARBA00022676"/>
    </source>
</evidence>
<evidence type="ECO:0000256" key="5">
    <source>
        <dbReference type="ARBA" id="ARBA00022679"/>
    </source>
</evidence>
<feature type="domain" description="Pyrimidine nucleoside phosphorylase C-terminal" evidence="7">
    <location>
        <begin position="339"/>
        <end position="413"/>
    </location>
</feature>